<dbReference type="EMBL" id="CP006841">
    <property type="protein sequence ID" value="ALA68739.1"/>
    <property type="molecule type" value="Genomic_DNA"/>
</dbReference>
<dbReference type="AlphaFoldDB" id="A0A0K2H3Y4"/>
<protein>
    <submittedName>
        <fullName evidence="1">Uncharacterized protein</fullName>
    </submittedName>
</protein>
<dbReference type="KEGG" id="clw:CLAC_12180"/>
<dbReference type="STRING" id="1408189.CLAC_12180"/>
<evidence type="ECO:0000313" key="1">
    <source>
        <dbReference type="EMBL" id="ALA68739.1"/>
    </source>
</evidence>
<accession>A0A0K2H3Y4</accession>
<reference evidence="1 2" key="1">
    <citation type="submission" date="2013-10" db="EMBL/GenBank/DDBJ databases">
        <title>Complete genome sequence of Corynebacterium lactis DSM 45799(T), isolated from raw cow milk.</title>
        <authorList>
            <person name="Ruckert C."/>
            <person name="Albersmeier A."/>
            <person name="Lipski A."/>
            <person name="Kalinowski J."/>
        </authorList>
    </citation>
    <scope>NUCLEOTIDE SEQUENCE [LARGE SCALE GENOMIC DNA]</scope>
    <source>
        <strain evidence="1 2">RW2-5</strain>
    </source>
</reference>
<organism evidence="1 2">
    <name type="scientific">Corynebacterium lactis RW2-5</name>
    <dbReference type="NCBI Taxonomy" id="1408189"/>
    <lineage>
        <taxon>Bacteria</taxon>
        <taxon>Bacillati</taxon>
        <taxon>Actinomycetota</taxon>
        <taxon>Actinomycetes</taxon>
        <taxon>Mycobacteriales</taxon>
        <taxon>Corynebacteriaceae</taxon>
        <taxon>Corynebacterium</taxon>
    </lineage>
</organism>
<name>A0A0K2H3Y4_9CORY</name>
<evidence type="ECO:0000313" key="2">
    <source>
        <dbReference type="Proteomes" id="UP000058446"/>
    </source>
</evidence>
<dbReference type="Proteomes" id="UP000058446">
    <property type="component" value="Chromosome"/>
</dbReference>
<sequence length="173" mass="19196">MRSWTLWPHSDFASGFSVEVAVAEVLAEEDSAVVEFVVSSFFSSFFPFSAFSFFAEGFSEEVEEREEELGFAGVDVACACASSAKEGPIAGADTVREAAAMHRATPRREIACRTLPNLESEGGWAMDKDFTTLAAEVLQSREFLVLRTIFKQKVDVYPIRRRIFVGKGRMRDG</sequence>
<keyword evidence="2" id="KW-1185">Reference proteome</keyword>
<gene>
    <name evidence="1" type="ORF">CLAC_12180</name>
</gene>
<proteinExistence type="predicted"/>